<protein>
    <recommendedName>
        <fullName evidence="2">Acyl-CoA oxidase C-alpha1 domain-containing protein</fullName>
    </recommendedName>
</protein>
<dbReference type="EMBL" id="NHTK01006075">
    <property type="protein sequence ID" value="PPQ65120.1"/>
    <property type="molecule type" value="Genomic_DNA"/>
</dbReference>
<gene>
    <name evidence="3" type="ORF">CVT24_003011</name>
</gene>
<dbReference type="GO" id="GO:0003997">
    <property type="term" value="F:acyl-CoA oxidase activity"/>
    <property type="evidence" value="ECO:0007669"/>
    <property type="project" value="InterPro"/>
</dbReference>
<dbReference type="GO" id="GO:0071949">
    <property type="term" value="F:FAD binding"/>
    <property type="evidence" value="ECO:0007669"/>
    <property type="project" value="InterPro"/>
</dbReference>
<feature type="region of interest" description="Disordered" evidence="1">
    <location>
        <begin position="1"/>
        <end position="23"/>
    </location>
</feature>
<feature type="compositionally biased region" description="Polar residues" evidence="1">
    <location>
        <begin position="1"/>
        <end position="14"/>
    </location>
</feature>
<dbReference type="InParanoid" id="A0A409VFU9"/>
<dbReference type="GO" id="GO:0005504">
    <property type="term" value="F:fatty acid binding"/>
    <property type="evidence" value="ECO:0007669"/>
    <property type="project" value="TreeGrafter"/>
</dbReference>
<comment type="caution">
    <text evidence="3">The sequence shown here is derived from an EMBL/GenBank/DDBJ whole genome shotgun (WGS) entry which is preliminary data.</text>
</comment>
<organism evidence="3 4">
    <name type="scientific">Panaeolus cyanescens</name>
    <dbReference type="NCBI Taxonomy" id="181874"/>
    <lineage>
        <taxon>Eukaryota</taxon>
        <taxon>Fungi</taxon>
        <taxon>Dikarya</taxon>
        <taxon>Basidiomycota</taxon>
        <taxon>Agaricomycotina</taxon>
        <taxon>Agaricomycetes</taxon>
        <taxon>Agaricomycetidae</taxon>
        <taxon>Agaricales</taxon>
        <taxon>Agaricineae</taxon>
        <taxon>Galeropsidaceae</taxon>
        <taxon>Panaeolus</taxon>
    </lineage>
</organism>
<name>A0A409VFU9_9AGAR</name>
<dbReference type="AlphaFoldDB" id="A0A409VFU9"/>
<keyword evidence="4" id="KW-1185">Reference proteome</keyword>
<evidence type="ECO:0000259" key="2">
    <source>
        <dbReference type="Pfam" id="PF22924"/>
    </source>
</evidence>
<dbReference type="Proteomes" id="UP000284842">
    <property type="component" value="Unassembled WGS sequence"/>
</dbReference>
<dbReference type="Gene3D" id="2.40.110.10">
    <property type="entry name" value="Butyryl-CoA Dehydrogenase, subunit A, domain 2"/>
    <property type="match status" value="1"/>
</dbReference>
<dbReference type="InterPro" id="IPR046373">
    <property type="entry name" value="Acyl-CoA_Oxase/DH_mid-dom_sf"/>
</dbReference>
<evidence type="ECO:0000256" key="1">
    <source>
        <dbReference type="SAM" id="MobiDB-lite"/>
    </source>
</evidence>
<dbReference type="SUPFAM" id="SSF47203">
    <property type="entry name" value="Acyl-CoA dehydrogenase C-terminal domain-like"/>
    <property type="match status" value="1"/>
</dbReference>
<evidence type="ECO:0000313" key="3">
    <source>
        <dbReference type="EMBL" id="PPQ65120.1"/>
    </source>
</evidence>
<accession>A0A409VFU9</accession>
<dbReference type="GO" id="GO:0055088">
    <property type="term" value="P:lipid homeostasis"/>
    <property type="evidence" value="ECO:0007669"/>
    <property type="project" value="TreeGrafter"/>
</dbReference>
<dbReference type="GO" id="GO:0033540">
    <property type="term" value="P:fatty acid beta-oxidation using acyl-CoA oxidase"/>
    <property type="evidence" value="ECO:0007669"/>
    <property type="project" value="TreeGrafter"/>
</dbReference>
<reference evidence="3 4" key="1">
    <citation type="journal article" date="2018" name="Evol. Lett.">
        <title>Horizontal gene cluster transfer increased hallucinogenic mushroom diversity.</title>
        <authorList>
            <person name="Reynolds H.T."/>
            <person name="Vijayakumar V."/>
            <person name="Gluck-Thaler E."/>
            <person name="Korotkin H.B."/>
            <person name="Matheny P.B."/>
            <person name="Slot J.C."/>
        </authorList>
    </citation>
    <scope>NUCLEOTIDE SEQUENCE [LARGE SCALE GENOMIC DNA]</scope>
    <source>
        <strain evidence="3 4">2629</strain>
    </source>
</reference>
<dbReference type="InterPro" id="IPR012258">
    <property type="entry name" value="Acyl-CoA_oxidase"/>
</dbReference>
<dbReference type="PANTHER" id="PTHR10909:SF382">
    <property type="entry name" value="ACYL-COENZYME A OXIDASE"/>
    <property type="match status" value="1"/>
</dbReference>
<dbReference type="InterPro" id="IPR036250">
    <property type="entry name" value="AcylCo_DH-like_C"/>
</dbReference>
<proteinExistence type="predicted"/>
<evidence type="ECO:0000313" key="4">
    <source>
        <dbReference type="Proteomes" id="UP000284842"/>
    </source>
</evidence>
<dbReference type="PANTHER" id="PTHR10909">
    <property type="entry name" value="ELECTRON TRANSPORT OXIDOREDUCTASE"/>
    <property type="match status" value="1"/>
</dbReference>
<dbReference type="Pfam" id="PF22924">
    <property type="entry name" value="ACOX_C_alpha1"/>
    <property type="match status" value="1"/>
</dbReference>
<dbReference type="InterPro" id="IPR055060">
    <property type="entry name" value="ACOX_C_alpha1"/>
</dbReference>
<dbReference type="OrthoDB" id="538336at2759"/>
<dbReference type="STRING" id="181874.A0A409VFU9"/>
<feature type="domain" description="Acyl-CoA oxidase C-alpha1" evidence="2">
    <location>
        <begin position="278"/>
        <end position="409"/>
    </location>
</feature>
<sequence>MAPALTSTQQNTTRPHPLPLPKSTSKLAQTHIWQTRPETLSYEDRLKLSYERSKSIVQHYRLSPEDVLHLNERYWRFHSDPILMMDGSVATLLTIHYNLCLGTLARYLPNRPDLQPIAEKLVSFEWNGQYCLTELGHGLDVINMETRATLLQDGSFELHTPTEAAAKFMPPTAPSGYPCVSIVHARLFVNGEDRGPKVFLVKLHDGENMEPGIVAKALAPRGAARPVKHCLTYFNHVRLPASALLSGLEKSQDLREEFFSNISRVITGTISMGVLGVSSMRIASYVAAKYSLRRHVIDASTRKSRSIMSFSTQYTPILSVIAQSLVLRVFSDYCYNLFVNTDDLTMKHFIAAIMKTTTQRATHAAIIELSDRCGAQGLAEVNQMSVLHADMRGAAIAEGDILVISIRFAIDLLRKRIAAPAYHQPDSLLARHERSLISSLRQSLANAATHRDGSVDTSVLPLCQALIEAIGARMAFDAASGILPEDIVNLFVASNIRKDSAWYALNEGLDGPTQVKMETEAAKKLLPRIDTLLEMLDVQPYVVAPIVSDEKWNHYVGTLDNYGVSSKL</sequence>
<dbReference type="Gene3D" id="1.20.140.10">
    <property type="entry name" value="Butyryl-CoA Dehydrogenase, subunit A, domain 3"/>
    <property type="match status" value="1"/>
</dbReference>
<dbReference type="SUPFAM" id="SSF56645">
    <property type="entry name" value="Acyl-CoA dehydrogenase NM domain-like"/>
    <property type="match status" value="1"/>
</dbReference>
<dbReference type="GO" id="GO:0005777">
    <property type="term" value="C:peroxisome"/>
    <property type="evidence" value="ECO:0007669"/>
    <property type="project" value="InterPro"/>
</dbReference>
<dbReference type="InterPro" id="IPR009100">
    <property type="entry name" value="AcylCoA_DH/oxidase_NM_dom_sf"/>
</dbReference>